<protein>
    <recommendedName>
        <fullName evidence="3">DUF7703 domain-containing protein</fullName>
    </recommendedName>
</protein>
<evidence type="ECO:0000313" key="5">
    <source>
        <dbReference type="Proteomes" id="UP001301769"/>
    </source>
</evidence>
<feature type="transmembrane region" description="Helical" evidence="2">
    <location>
        <begin position="127"/>
        <end position="153"/>
    </location>
</feature>
<evidence type="ECO:0000313" key="4">
    <source>
        <dbReference type="EMBL" id="KAK4216432.1"/>
    </source>
</evidence>
<feature type="region of interest" description="Disordered" evidence="1">
    <location>
        <begin position="323"/>
        <end position="345"/>
    </location>
</feature>
<feature type="transmembrane region" description="Helical" evidence="2">
    <location>
        <begin position="30"/>
        <end position="55"/>
    </location>
</feature>
<dbReference type="InterPro" id="IPR056120">
    <property type="entry name" value="DUF7703"/>
</dbReference>
<evidence type="ECO:0000256" key="1">
    <source>
        <dbReference type="SAM" id="MobiDB-lite"/>
    </source>
</evidence>
<evidence type="ECO:0000256" key="2">
    <source>
        <dbReference type="SAM" id="Phobius"/>
    </source>
</evidence>
<reference evidence="4" key="2">
    <citation type="submission" date="2023-05" db="EMBL/GenBank/DDBJ databases">
        <authorList>
            <consortium name="Lawrence Berkeley National Laboratory"/>
            <person name="Steindorff A."/>
            <person name="Hensen N."/>
            <person name="Bonometti L."/>
            <person name="Westerberg I."/>
            <person name="Brannstrom I.O."/>
            <person name="Guillou S."/>
            <person name="Cros-Aarteil S."/>
            <person name="Calhoun S."/>
            <person name="Haridas S."/>
            <person name="Kuo A."/>
            <person name="Mondo S."/>
            <person name="Pangilinan J."/>
            <person name="Riley R."/>
            <person name="Labutti K."/>
            <person name="Andreopoulos B."/>
            <person name="Lipzen A."/>
            <person name="Chen C."/>
            <person name="Yanf M."/>
            <person name="Daum C."/>
            <person name="Ng V."/>
            <person name="Clum A."/>
            <person name="Ohm R."/>
            <person name="Martin F."/>
            <person name="Silar P."/>
            <person name="Natvig D."/>
            <person name="Lalanne C."/>
            <person name="Gautier V."/>
            <person name="Ament-Velasquez S.L."/>
            <person name="Kruys A."/>
            <person name="Hutchinson M.I."/>
            <person name="Powell A.J."/>
            <person name="Barry K."/>
            <person name="Miller A.N."/>
            <person name="Grigoriev I.V."/>
            <person name="Debuchy R."/>
            <person name="Gladieux P."/>
            <person name="Thoren M.H."/>
            <person name="Johannesson H."/>
        </authorList>
    </citation>
    <scope>NUCLEOTIDE SEQUENCE</scope>
    <source>
        <strain evidence="4">PSN293</strain>
    </source>
</reference>
<feature type="domain" description="DUF7703" evidence="3">
    <location>
        <begin position="34"/>
        <end position="267"/>
    </location>
</feature>
<feature type="region of interest" description="Disordered" evidence="1">
    <location>
        <begin position="384"/>
        <end position="438"/>
    </location>
</feature>
<keyword evidence="2" id="KW-0812">Transmembrane</keyword>
<feature type="transmembrane region" description="Helical" evidence="2">
    <location>
        <begin position="173"/>
        <end position="197"/>
    </location>
</feature>
<name>A0AAN6YHV9_9PEZI</name>
<evidence type="ECO:0000259" key="3">
    <source>
        <dbReference type="Pfam" id="PF24802"/>
    </source>
</evidence>
<comment type="caution">
    <text evidence="4">The sequence shown here is derived from an EMBL/GenBank/DDBJ whole genome shotgun (WGS) entry which is preliminary data.</text>
</comment>
<organism evidence="4 5">
    <name type="scientific">Rhypophila decipiens</name>
    <dbReference type="NCBI Taxonomy" id="261697"/>
    <lineage>
        <taxon>Eukaryota</taxon>
        <taxon>Fungi</taxon>
        <taxon>Dikarya</taxon>
        <taxon>Ascomycota</taxon>
        <taxon>Pezizomycotina</taxon>
        <taxon>Sordariomycetes</taxon>
        <taxon>Sordariomycetidae</taxon>
        <taxon>Sordariales</taxon>
        <taxon>Naviculisporaceae</taxon>
        <taxon>Rhypophila</taxon>
    </lineage>
</organism>
<sequence length="453" mass="50380">MNTYTIEVVPFSEYDWTFRKPGWLNLNPTAVGLISAFCGIALWMSLELLLLVYVTFKRRRGLYYWSIIITTVGFVLQVVGFILKFFKNNWPRVLVNIIFTIGRVSNVTGFSIVLWSRLHLLVNNQYYILQITLAAIIINSVAMHIPTIVFRFYMMSPQHRSQFVRPLEIMEKVQQTVFAFQETVISGLYIFYAARFLKSGFGPKKRKVAALRLLIAVQVAAILMDAGLSVFDYLSLYTLKCAIHPFVYAVKLKLEFIVLNQLLAIVKDRGTTTGSRFGGGHGYGDEENMGSHRDMAPYKSSASVPGEGEGAFVARMVGRVKGGGTVNSTSTTLSKEDRGSPRNSAHILSSRSFTVESTRCFGIQNPQPTHLGAQMAGLESTQVTTISGGRPGSWSSSMAATPSQSKSSSLTESRMDQVSNFGGEERDLRSMVGSPDDEVNKDLERKYLGRFGL</sequence>
<dbReference type="Pfam" id="PF24802">
    <property type="entry name" value="DUF7703"/>
    <property type="match status" value="1"/>
</dbReference>
<feature type="transmembrane region" description="Helical" evidence="2">
    <location>
        <begin position="62"/>
        <end position="83"/>
    </location>
</feature>
<feature type="transmembrane region" description="Helical" evidence="2">
    <location>
        <begin position="95"/>
        <end position="115"/>
    </location>
</feature>
<keyword evidence="5" id="KW-1185">Reference proteome</keyword>
<dbReference type="Proteomes" id="UP001301769">
    <property type="component" value="Unassembled WGS sequence"/>
</dbReference>
<proteinExistence type="predicted"/>
<dbReference type="EMBL" id="MU858068">
    <property type="protein sequence ID" value="KAK4216432.1"/>
    <property type="molecule type" value="Genomic_DNA"/>
</dbReference>
<feature type="transmembrane region" description="Helical" evidence="2">
    <location>
        <begin position="209"/>
        <end position="231"/>
    </location>
</feature>
<feature type="compositionally biased region" description="Polar residues" evidence="1">
    <location>
        <begin position="384"/>
        <end position="420"/>
    </location>
</feature>
<keyword evidence="2" id="KW-1133">Transmembrane helix</keyword>
<reference evidence="4" key="1">
    <citation type="journal article" date="2023" name="Mol. Phylogenet. Evol.">
        <title>Genome-scale phylogeny and comparative genomics of the fungal order Sordariales.</title>
        <authorList>
            <person name="Hensen N."/>
            <person name="Bonometti L."/>
            <person name="Westerberg I."/>
            <person name="Brannstrom I.O."/>
            <person name="Guillou S."/>
            <person name="Cros-Aarteil S."/>
            <person name="Calhoun S."/>
            <person name="Haridas S."/>
            <person name="Kuo A."/>
            <person name="Mondo S."/>
            <person name="Pangilinan J."/>
            <person name="Riley R."/>
            <person name="LaButti K."/>
            <person name="Andreopoulos B."/>
            <person name="Lipzen A."/>
            <person name="Chen C."/>
            <person name="Yan M."/>
            <person name="Daum C."/>
            <person name="Ng V."/>
            <person name="Clum A."/>
            <person name="Steindorff A."/>
            <person name="Ohm R.A."/>
            <person name="Martin F."/>
            <person name="Silar P."/>
            <person name="Natvig D.O."/>
            <person name="Lalanne C."/>
            <person name="Gautier V."/>
            <person name="Ament-Velasquez S.L."/>
            <person name="Kruys A."/>
            <person name="Hutchinson M.I."/>
            <person name="Powell A.J."/>
            <person name="Barry K."/>
            <person name="Miller A.N."/>
            <person name="Grigoriev I.V."/>
            <person name="Debuchy R."/>
            <person name="Gladieux P."/>
            <person name="Hiltunen Thoren M."/>
            <person name="Johannesson H."/>
        </authorList>
    </citation>
    <scope>NUCLEOTIDE SEQUENCE</scope>
    <source>
        <strain evidence="4">PSN293</strain>
    </source>
</reference>
<dbReference type="PANTHER" id="PTHR37013">
    <property type="entry name" value="INTEGRAL MEMBRANE PROTEIN (AFU_ORTHOLOGUE AFUA_1G05950)-RELATED"/>
    <property type="match status" value="1"/>
</dbReference>
<dbReference type="AlphaFoldDB" id="A0AAN6YHV9"/>
<gene>
    <name evidence="4" type="ORF">QBC37DRAFT_90502</name>
</gene>
<accession>A0AAN6YHV9</accession>
<dbReference type="PANTHER" id="PTHR37013:SF3">
    <property type="entry name" value="INTEGRAL MEMBRANE PROTEIN (AFU_ORTHOLOGUE AFUA_1G05950)"/>
    <property type="match status" value="1"/>
</dbReference>
<keyword evidence="2" id="KW-0472">Membrane</keyword>